<feature type="domain" description="FAD dependent oxidoreductase" evidence="2">
    <location>
        <begin position="2"/>
        <end position="384"/>
    </location>
</feature>
<dbReference type="PANTHER" id="PTHR13847:SF289">
    <property type="entry name" value="GLYCINE OXIDASE"/>
    <property type="match status" value="1"/>
</dbReference>
<gene>
    <name evidence="3" type="ORF">KZ820_12635</name>
</gene>
<dbReference type="RefSeq" id="WP_219749205.1">
    <property type="nucleotide sequence ID" value="NZ_JAHXZN010000004.1"/>
</dbReference>
<dbReference type="Gene3D" id="3.30.9.10">
    <property type="entry name" value="D-Amino Acid Oxidase, subunit A, domain 2"/>
    <property type="match status" value="1"/>
</dbReference>
<dbReference type="InterPro" id="IPR036188">
    <property type="entry name" value="FAD/NAD-bd_sf"/>
</dbReference>
<comment type="caution">
    <text evidence="3">The sequence shown here is derived from an EMBL/GenBank/DDBJ whole genome shotgun (WGS) entry which is preliminary data.</text>
</comment>
<sequence>MRILIVGGGVVGRTLALALARRGAAVTLLDQRAVAPAASWGNAGHIATEQVEPLASPATLRGVPRRLFWRGGPLGLPPAQARDWLPFALRLAWASRPAQFRRGRTALGQLLAEALPAWQRLAGALGDAALVRADGHLVAWESDASAARGRASWQAADTGTATVHALDAATLARVRALAPGVADAIRFVGSAQVSDLDRLAAALDAALDAVGVMRATGTATLERTGDRVAVPGHPADHVVVAAGVGSRALMAAAGERAPLIAERGYHVRAAAHGWPADLPPLVFEDRSIIATRYADRVQLAGFVEFGRADAPPDPRKWQRLEAHAAALGLPLAAPFERWMGARPTLPDYLPAIGRSTRAANLYYSFGHQHLGLTLAPVTAELLADTIAGAAPAIDLAPYDLRRFGTLA</sequence>
<protein>
    <submittedName>
        <fullName evidence="3">FAD-binding oxidoreductase</fullName>
    </submittedName>
</protein>
<reference evidence="3 4" key="1">
    <citation type="submission" date="2021-07" db="EMBL/GenBank/DDBJ databases">
        <title>Sphingomonas sp.</title>
        <authorList>
            <person name="Feng G."/>
            <person name="Li J."/>
            <person name="Pan M."/>
        </authorList>
    </citation>
    <scope>NUCLEOTIDE SEQUENCE [LARGE SCALE GENOMIC DNA]</scope>
    <source>
        <strain evidence="3 4">RRHST34</strain>
    </source>
</reference>
<dbReference type="Pfam" id="PF01266">
    <property type="entry name" value="DAO"/>
    <property type="match status" value="1"/>
</dbReference>
<evidence type="ECO:0000259" key="2">
    <source>
        <dbReference type="Pfam" id="PF01266"/>
    </source>
</evidence>
<evidence type="ECO:0000313" key="3">
    <source>
        <dbReference type="EMBL" id="MBW6531583.1"/>
    </source>
</evidence>
<dbReference type="Proteomes" id="UP000759103">
    <property type="component" value="Unassembled WGS sequence"/>
</dbReference>
<dbReference type="SUPFAM" id="SSF51905">
    <property type="entry name" value="FAD/NAD(P)-binding domain"/>
    <property type="match status" value="1"/>
</dbReference>
<dbReference type="Gene3D" id="3.50.50.60">
    <property type="entry name" value="FAD/NAD(P)-binding domain"/>
    <property type="match status" value="2"/>
</dbReference>
<evidence type="ECO:0000313" key="4">
    <source>
        <dbReference type="Proteomes" id="UP000759103"/>
    </source>
</evidence>
<dbReference type="InterPro" id="IPR006076">
    <property type="entry name" value="FAD-dep_OxRdtase"/>
</dbReference>
<evidence type="ECO:0000256" key="1">
    <source>
        <dbReference type="ARBA" id="ARBA00023002"/>
    </source>
</evidence>
<dbReference type="EMBL" id="JAHXZN010000004">
    <property type="protein sequence ID" value="MBW6531583.1"/>
    <property type="molecule type" value="Genomic_DNA"/>
</dbReference>
<proteinExistence type="predicted"/>
<dbReference type="PANTHER" id="PTHR13847">
    <property type="entry name" value="SARCOSINE DEHYDROGENASE-RELATED"/>
    <property type="match status" value="1"/>
</dbReference>
<keyword evidence="1" id="KW-0560">Oxidoreductase</keyword>
<dbReference type="SUPFAM" id="SSF54373">
    <property type="entry name" value="FAD-linked reductases, C-terminal domain"/>
    <property type="match status" value="1"/>
</dbReference>
<accession>A0ABS7BPQ7</accession>
<keyword evidence="4" id="KW-1185">Reference proteome</keyword>
<organism evidence="3 4">
    <name type="scientific">Sphingomonas citri</name>
    <dbReference type="NCBI Taxonomy" id="2862499"/>
    <lineage>
        <taxon>Bacteria</taxon>
        <taxon>Pseudomonadati</taxon>
        <taxon>Pseudomonadota</taxon>
        <taxon>Alphaproteobacteria</taxon>
        <taxon>Sphingomonadales</taxon>
        <taxon>Sphingomonadaceae</taxon>
        <taxon>Sphingomonas</taxon>
    </lineage>
</organism>
<name>A0ABS7BPQ7_9SPHN</name>